<evidence type="ECO:0000313" key="4">
    <source>
        <dbReference type="Proteomes" id="UP000537161"/>
    </source>
</evidence>
<comment type="caution">
    <text evidence="3">The sequence shown here is derived from an EMBL/GenBank/DDBJ whole genome shotgun (WGS) entry which is preliminary data.</text>
</comment>
<dbReference type="AlphaFoldDB" id="A0A7W9ESE8"/>
<dbReference type="EMBL" id="JACIJH010000023">
    <property type="protein sequence ID" value="MBB5708657.1"/>
    <property type="molecule type" value="Genomic_DNA"/>
</dbReference>
<keyword evidence="1 3" id="KW-0378">Hydrolase</keyword>
<accession>A0A7W9ESE8</accession>
<dbReference type="InterPro" id="IPR050272">
    <property type="entry name" value="Isochorismatase-like_hydrls"/>
</dbReference>
<feature type="domain" description="Isochorismatase-like" evidence="2">
    <location>
        <begin position="25"/>
        <end position="199"/>
    </location>
</feature>
<organism evidence="3 4">
    <name type="scientific">Sphingopyxis panaciterrulae</name>
    <dbReference type="NCBI Taxonomy" id="462372"/>
    <lineage>
        <taxon>Bacteria</taxon>
        <taxon>Pseudomonadati</taxon>
        <taxon>Pseudomonadota</taxon>
        <taxon>Alphaproteobacteria</taxon>
        <taxon>Sphingomonadales</taxon>
        <taxon>Sphingomonadaceae</taxon>
        <taxon>Sphingopyxis</taxon>
    </lineage>
</organism>
<dbReference type="PANTHER" id="PTHR43540">
    <property type="entry name" value="PEROXYUREIDOACRYLATE/UREIDOACRYLATE AMIDOHYDROLASE-RELATED"/>
    <property type="match status" value="1"/>
</dbReference>
<proteinExistence type="predicted"/>
<evidence type="ECO:0000256" key="1">
    <source>
        <dbReference type="ARBA" id="ARBA00022801"/>
    </source>
</evidence>
<name>A0A7W9ESE8_9SPHN</name>
<reference evidence="3 4" key="1">
    <citation type="submission" date="2020-08" db="EMBL/GenBank/DDBJ databases">
        <title>Genomic Encyclopedia of Type Strains, Phase IV (KMG-IV): sequencing the most valuable type-strain genomes for metagenomic binning, comparative biology and taxonomic classification.</title>
        <authorList>
            <person name="Goeker M."/>
        </authorList>
    </citation>
    <scope>NUCLEOTIDE SEQUENCE [LARGE SCALE GENOMIC DNA]</scope>
    <source>
        <strain evidence="3 4">DSM 27163</strain>
    </source>
</reference>
<sequence length="208" mass="22059">MPDDIDSDYAAAGFNGSLPFGRSPAVIVIDVVMAYIDPASPLYLGPDNALPELVRLTKAARQAGAPVFFTNISYAPGGREGGLFYRKVPALKAFHAGSPLGAFPPQLMPQPGDHVVGKFYPSAFFGTALAPMLHAMGVDTLLLTGYSTSGCVRASALDALCHGFAPYVVRDCCADRDPRPHEGNLFDMQAKMAEVVDTDRAIALLRGD</sequence>
<gene>
    <name evidence="3" type="ORF">FHR21_004051</name>
</gene>
<dbReference type="SUPFAM" id="SSF52499">
    <property type="entry name" value="Isochorismatase-like hydrolases"/>
    <property type="match status" value="1"/>
</dbReference>
<evidence type="ECO:0000313" key="3">
    <source>
        <dbReference type="EMBL" id="MBB5708657.1"/>
    </source>
</evidence>
<dbReference type="RefSeq" id="WP_184101590.1">
    <property type="nucleotide sequence ID" value="NZ_JACIJH010000023.1"/>
</dbReference>
<dbReference type="Proteomes" id="UP000537161">
    <property type="component" value="Unassembled WGS sequence"/>
</dbReference>
<dbReference type="GO" id="GO:0016787">
    <property type="term" value="F:hydrolase activity"/>
    <property type="evidence" value="ECO:0007669"/>
    <property type="project" value="UniProtKB-KW"/>
</dbReference>
<dbReference type="InterPro" id="IPR000868">
    <property type="entry name" value="Isochorismatase-like_dom"/>
</dbReference>
<dbReference type="InterPro" id="IPR036380">
    <property type="entry name" value="Isochorismatase-like_sf"/>
</dbReference>
<protein>
    <submittedName>
        <fullName evidence="3">Maleamate amidohydrolase</fullName>
        <ecNumber evidence="3">3.5.1.107</ecNumber>
    </submittedName>
</protein>
<dbReference type="EC" id="3.5.1.107" evidence="3"/>
<keyword evidence="4" id="KW-1185">Reference proteome</keyword>
<dbReference type="Pfam" id="PF00857">
    <property type="entry name" value="Isochorismatase"/>
    <property type="match status" value="1"/>
</dbReference>
<dbReference type="Gene3D" id="3.40.50.850">
    <property type="entry name" value="Isochorismatase-like"/>
    <property type="match status" value="1"/>
</dbReference>
<dbReference type="PANTHER" id="PTHR43540:SF1">
    <property type="entry name" value="ISOCHORISMATASE HYDROLASE"/>
    <property type="match status" value="1"/>
</dbReference>
<evidence type="ECO:0000259" key="2">
    <source>
        <dbReference type="Pfam" id="PF00857"/>
    </source>
</evidence>